<dbReference type="EMBL" id="JABBXH010000001">
    <property type="protein sequence ID" value="NMP30178.1"/>
    <property type="molecule type" value="Genomic_DNA"/>
</dbReference>
<keyword evidence="5 7" id="KW-0472">Membrane</keyword>
<dbReference type="GO" id="GO:0005886">
    <property type="term" value="C:plasma membrane"/>
    <property type="evidence" value="ECO:0007669"/>
    <property type="project" value="TreeGrafter"/>
</dbReference>
<reference evidence="8 9" key="1">
    <citation type="submission" date="2020-04" db="EMBL/GenBank/DDBJ databases">
        <title>Thalassotalea sp. M1531, isolated from the surface of marine red alga.</title>
        <authorList>
            <person name="Pang L."/>
            <person name="Lu D.-C."/>
        </authorList>
    </citation>
    <scope>NUCLEOTIDE SEQUENCE [LARGE SCALE GENOMIC DNA]</scope>
    <source>
        <strain evidence="8 9">M1531</strain>
    </source>
</reference>
<dbReference type="PANTHER" id="PTHR11819:SF195">
    <property type="entry name" value="SODIUM_GLUCOSE COTRANSPORTER 4"/>
    <property type="match status" value="1"/>
</dbReference>
<dbReference type="CDD" id="cd10328">
    <property type="entry name" value="SLC5sbd_YidK"/>
    <property type="match status" value="1"/>
</dbReference>
<feature type="transmembrane region" description="Helical" evidence="7">
    <location>
        <begin position="416"/>
        <end position="435"/>
    </location>
</feature>
<accession>A0A7Y0L912</accession>
<feature type="transmembrane region" description="Helical" evidence="7">
    <location>
        <begin position="6"/>
        <end position="27"/>
    </location>
</feature>
<proteinExistence type="inferred from homology"/>
<feature type="transmembrane region" description="Helical" evidence="7">
    <location>
        <begin position="119"/>
        <end position="143"/>
    </location>
</feature>
<feature type="transmembrane region" description="Helical" evidence="7">
    <location>
        <begin position="77"/>
        <end position="99"/>
    </location>
</feature>
<evidence type="ECO:0000256" key="3">
    <source>
        <dbReference type="ARBA" id="ARBA00022692"/>
    </source>
</evidence>
<keyword evidence="3 7" id="KW-0812">Transmembrane</keyword>
<dbReference type="RefSeq" id="WP_169073515.1">
    <property type="nucleotide sequence ID" value="NZ_JABBXH010000001.1"/>
</dbReference>
<evidence type="ECO:0000256" key="4">
    <source>
        <dbReference type="ARBA" id="ARBA00022989"/>
    </source>
</evidence>
<dbReference type="GO" id="GO:0005412">
    <property type="term" value="F:D-glucose:sodium symporter activity"/>
    <property type="evidence" value="ECO:0007669"/>
    <property type="project" value="TreeGrafter"/>
</dbReference>
<evidence type="ECO:0000313" key="8">
    <source>
        <dbReference type="EMBL" id="NMP30178.1"/>
    </source>
</evidence>
<keyword evidence="4 7" id="KW-1133">Transmembrane helix</keyword>
<dbReference type="PROSITE" id="PS50283">
    <property type="entry name" value="NA_SOLUT_SYMP_3"/>
    <property type="match status" value="1"/>
</dbReference>
<feature type="transmembrane region" description="Helical" evidence="7">
    <location>
        <begin position="155"/>
        <end position="174"/>
    </location>
</feature>
<evidence type="ECO:0000256" key="1">
    <source>
        <dbReference type="ARBA" id="ARBA00004141"/>
    </source>
</evidence>
<feature type="transmembrane region" description="Helical" evidence="7">
    <location>
        <begin position="309"/>
        <end position="330"/>
    </location>
</feature>
<feature type="transmembrane region" description="Helical" evidence="7">
    <location>
        <begin position="186"/>
        <end position="208"/>
    </location>
</feature>
<dbReference type="NCBIfam" id="TIGR00813">
    <property type="entry name" value="sss"/>
    <property type="match status" value="1"/>
</dbReference>
<dbReference type="Proteomes" id="UP000568664">
    <property type="component" value="Unassembled WGS sequence"/>
</dbReference>
<evidence type="ECO:0000256" key="5">
    <source>
        <dbReference type="ARBA" id="ARBA00023136"/>
    </source>
</evidence>
<keyword evidence="9" id="KW-1185">Reference proteome</keyword>
<dbReference type="Pfam" id="PF00474">
    <property type="entry name" value="SSF"/>
    <property type="match status" value="1"/>
</dbReference>
<dbReference type="PANTHER" id="PTHR11819">
    <property type="entry name" value="SOLUTE CARRIER FAMILY 5"/>
    <property type="match status" value="1"/>
</dbReference>
<evidence type="ECO:0000256" key="7">
    <source>
        <dbReference type="SAM" id="Phobius"/>
    </source>
</evidence>
<comment type="subcellular location">
    <subcellularLocation>
        <location evidence="1">Membrane</location>
        <topology evidence="1">Multi-pass membrane protein</topology>
    </subcellularLocation>
</comment>
<protein>
    <submittedName>
        <fullName evidence="8">SLC5 family protein</fullName>
    </submittedName>
</protein>
<feature type="transmembrane region" description="Helical" evidence="7">
    <location>
        <begin position="391"/>
        <end position="409"/>
    </location>
</feature>
<evidence type="ECO:0000313" key="9">
    <source>
        <dbReference type="Proteomes" id="UP000568664"/>
    </source>
</evidence>
<feature type="transmembrane region" description="Helical" evidence="7">
    <location>
        <begin position="39"/>
        <end position="57"/>
    </location>
</feature>
<name>A0A7Y0L912_9GAMM</name>
<sequence>MSEQTIQLIVFFGITALIAFATYLKCVGHSRSGDSNKEYFLASGGLSWVFVAGSITLTNLSTDQLIGMNGNQMALLAWWEFAAVIGLFILAKVFLPVYYKHNCTTTTELLEKRYGDKNIRAVIAALFLFGNIFIFLPSVLYGGSLFMKSLFNTDLPLITLATFFGIIGACYAVFGGLRAVAVSDTYSGILLIGMGLLIVYLAVAAINFDFSGIPVERLTLIGDDDSPLPWHVLLTGMIFIQTFYWGTNQTITQRAMAAPNVKEAQKGVFAAAAIRLLIVPPMIVIPGIVSYKLYGDIGDAAYGTLAGDILPVWLSGAFAAAIAAAVLTTFNSILNSSAALYCCDIHEKYINKDVNVGKLNAIITGIFVIIALALVPVYATADSIINLVQELFGLLSMPILSTFIVGLLFKDVDARAAITAVIFGTLLYAFFVFVWAPFHYIHMMCITLFSCVGMALLVNRIIFGNKISMAHNATA</sequence>
<evidence type="ECO:0000256" key="2">
    <source>
        <dbReference type="ARBA" id="ARBA00006434"/>
    </source>
</evidence>
<feature type="transmembrane region" description="Helical" evidence="7">
    <location>
        <begin position="441"/>
        <end position="463"/>
    </location>
</feature>
<dbReference type="InterPro" id="IPR038377">
    <property type="entry name" value="Na/Glc_symporter_sf"/>
</dbReference>
<comment type="caution">
    <text evidence="8">The sequence shown here is derived from an EMBL/GenBank/DDBJ whole genome shotgun (WGS) entry which is preliminary data.</text>
</comment>
<feature type="transmembrane region" description="Helical" evidence="7">
    <location>
        <begin position="359"/>
        <end position="379"/>
    </location>
</feature>
<dbReference type="AlphaFoldDB" id="A0A7Y0L912"/>
<comment type="similarity">
    <text evidence="2 6">Belongs to the sodium:solute symporter (SSF) (TC 2.A.21) family.</text>
</comment>
<evidence type="ECO:0000256" key="6">
    <source>
        <dbReference type="RuleBase" id="RU362091"/>
    </source>
</evidence>
<feature type="transmembrane region" description="Helical" evidence="7">
    <location>
        <begin position="268"/>
        <end position="289"/>
    </location>
</feature>
<dbReference type="InterPro" id="IPR001734">
    <property type="entry name" value="Na/solute_symporter"/>
</dbReference>
<dbReference type="Gene3D" id="1.20.1730.10">
    <property type="entry name" value="Sodium/glucose cotransporter"/>
    <property type="match status" value="1"/>
</dbReference>
<feature type="transmembrane region" description="Helical" evidence="7">
    <location>
        <begin position="228"/>
        <end position="247"/>
    </location>
</feature>
<organism evidence="8 9">
    <name type="scientific">Thalassotalea algicola</name>
    <dbReference type="NCBI Taxonomy" id="2716224"/>
    <lineage>
        <taxon>Bacteria</taxon>
        <taxon>Pseudomonadati</taxon>
        <taxon>Pseudomonadota</taxon>
        <taxon>Gammaproteobacteria</taxon>
        <taxon>Alteromonadales</taxon>
        <taxon>Colwelliaceae</taxon>
        <taxon>Thalassotalea</taxon>
    </lineage>
</organism>
<gene>
    <name evidence="8" type="ORF">HII17_01275</name>
</gene>